<protein>
    <submittedName>
        <fullName evidence="1">Uncharacterized protein</fullName>
    </submittedName>
</protein>
<proteinExistence type="predicted"/>
<dbReference type="EMBL" id="JASBWR010000058">
    <property type="protein sequence ID" value="KAJ9101468.1"/>
    <property type="molecule type" value="Genomic_DNA"/>
</dbReference>
<accession>A0ACC2VPZ3</accession>
<name>A0ACC2VPZ3_9TREE</name>
<organism evidence="1 2">
    <name type="scientific">Naganishia cerealis</name>
    <dbReference type="NCBI Taxonomy" id="610337"/>
    <lineage>
        <taxon>Eukaryota</taxon>
        <taxon>Fungi</taxon>
        <taxon>Dikarya</taxon>
        <taxon>Basidiomycota</taxon>
        <taxon>Agaricomycotina</taxon>
        <taxon>Tremellomycetes</taxon>
        <taxon>Filobasidiales</taxon>
        <taxon>Filobasidiaceae</taxon>
        <taxon>Naganishia</taxon>
    </lineage>
</organism>
<keyword evidence="2" id="KW-1185">Reference proteome</keyword>
<reference evidence="1" key="1">
    <citation type="submission" date="2023-04" db="EMBL/GenBank/DDBJ databases">
        <title>Draft Genome sequencing of Naganishia species isolated from polar environments using Oxford Nanopore Technology.</title>
        <authorList>
            <person name="Leo P."/>
            <person name="Venkateswaran K."/>
        </authorList>
    </citation>
    <scope>NUCLEOTIDE SEQUENCE</scope>
    <source>
        <strain evidence="1">MNA-CCFEE 5261</strain>
    </source>
</reference>
<comment type="caution">
    <text evidence="1">The sequence shown here is derived from an EMBL/GenBank/DDBJ whole genome shotgun (WGS) entry which is preliminary data.</text>
</comment>
<evidence type="ECO:0000313" key="1">
    <source>
        <dbReference type="EMBL" id="KAJ9101468.1"/>
    </source>
</evidence>
<evidence type="ECO:0000313" key="2">
    <source>
        <dbReference type="Proteomes" id="UP001241377"/>
    </source>
</evidence>
<sequence length="491" mass="56425">MSQDRKAPRREYREPTRESREPPRDRKRDYYDDYSQDNRRSGRHQGPYGNQARSRDDYNNYNGRNDRGRRPRPDPRRGRERYVDQRTKPVTELPEKLRSRLENLANVPSLDEIAIENSRWGVRVEGFEDVLAVRAKLSGLFPLPGYPRPRDYTKLFPSVRSKLPYYPEDPDGDTHIEPFQSLAARTLIVDINFSFDPQLVSEYIANFLRGLDTEVTGLDSVKLAVKHNDIFTIEFKNHECATIALALTSQPVTIVDDGQPVLLTLSISRPKEYTVQSIQNTNTADEFVADSPRKITLRTKEDSDTKLRATLESVSGVKLLFMLRQIGTKKFTGIAFVEFNDSPSDILDKLNEIESIESAWFSCETSSVQNRTAEFENLKLMAKANGATEREELKCIVLANMFLPRELYDQSNYKFILDDIRQEAEQFGDLKSVKIPKPDAGEEHGVGKAYIEFGSQEAATKAMEGLAGRFYNDRTVLCSYYSWEDYNRDLF</sequence>
<dbReference type="Proteomes" id="UP001241377">
    <property type="component" value="Unassembled WGS sequence"/>
</dbReference>
<gene>
    <name evidence="1" type="ORF">QFC19_005244</name>
</gene>